<dbReference type="Gene3D" id="3.90.245.10">
    <property type="entry name" value="Ribonucleoside hydrolase-like"/>
    <property type="match status" value="1"/>
</dbReference>
<comment type="caution">
    <text evidence="1">The sequence shown here is derived from an EMBL/GenBank/DDBJ whole genome shotgun (WGS) entry which is preliminary data.</text>
</comment>
<dbReference type="SUPFAM" id="SSF53590">
    <property type="entry name" value="Nucleoside hydrolase"/>
    <property type="match status" value="1"/>
</dbReference>
<proteinExistence type="predicted"/>
<dbReference type="GO" id="GO:0016799">
    <property type="term" value="F:hydrolase activity, hydrolyzing N-glycosyl compounds"/>
    <property type="evidence" value="ECO:0007669"/>
    <property type="project" value="InterPro"/>
</dbReference>
<reference evidence="1 2" key="2">
    <citation type="journal article" date="2017" name="Front. Plant Sci.">
        <title>Gene Classification and Mining of Molecular Markers Useful in Red Clover (Trifolium pratense) Breeding.</title>
        <authorList>
            <person name="Istvanek J."/>
            <person name="Dluhosova J."/>
            <person name="Dluhos P."/>
            <person name="Patkova L."/>
            <person name="Nedelnik J."/>
            <person name="Repkova J."/>
        </authorList>
    </citation>
    <scope>NUCLEOTIDE SEQUENCE [LARGE SCALE GENOMIC DNA]</scope>
    <source>
        <strain evidence="2">cv. Tatra</strain>
        <tissue evidence="1">Young leaves</tissue>
    </source>
</reference>
<reference evidence="1 2" key="1">
    <citation type="journal article" date="2014" name="Am. J. Bot.">
        <title>Genome assembly and annotation for red clover (Trifolium pratense; Fabaceae).</title>
        <authorList>
            <person name="Istvanek J."/>
            <person name="Jaros M."/>
            <person name="Krenek A."/>
            <person name="Repkova J."/>
        </authorList>
    </citation>
    <scope>NUCLEOTIDE SEQUENCE [LARGE SCALE GENOMIC DNA]</scope>
    <source>
        <strain evidence="2">cv. Tatra</strain>
        <tissue evidence="1">Young leaves</tissue>
    </source>
</reference>
<sequence length="46" mass="4960">GTSAVFGGAEGNPHRIVVDTDVDTDDLLALLYLLKLNTSQFRLESP</sequence>
<dbReference type="InterPro" id="IPR036452">
    <property type="entry name" value="Ribo_hydro-like"/>
</dbReference>
<feature type="non-terminal residue" evidence="1">
    <location>
        <position position="1"/>
    </location>
</feature>
<name>A0A2K3MLN4_TRIPR</name>
<dbReference type="Proteomes" id="UP000236291">
    <property type="component" value="Unassembled WGS sequence"/>
</dbReference>
<accession>A0A2K3MLN4</accession>
<dbReference type="AlphaFoldDB" id="A0A2K3MLN4"/>
<protein>
    <submittedName>
        <fullName evidence="1">Uncharacterized protein</fullName>
    </submittedName>
</protein>
<dbReference type="EMBL" id="ASHM01067250">
    <property type="protein sequence ID" value="PNX91731.1"/>
    <property type="molecule type" value="Genomic_DNA"/>
</dbReference>
<evidence type="ECO:0000313" key="1">
    <source>
        <dbReference type="EMBL" id="PNX91731.1"/>
    </source>
</evidence>
<gene>
    <name evidence="1" type="ORF">L195_g047865</name>
</gene>
<organism evidence="1 2">
    <name type="scientific">Trifolium pratense</name>
    <name type="common">Red clover</name>
    <dbReference type="NCBI Taxonomy" id="57577"/>
    <lineage>
        <taxon>Eukaryota</taxon>
        <taxon>Viridiplantae</taxon>
        <taxon>Streptophyta</taxon>
        <taxon>Embryophyta</taxon>
        <taxon>Tracheophyta</taxon>
        <taxon>Spermatophyta</taxon>
        <taxon>Magnoliopsida</taxon>
        <taxon>eudicotyledons</taxon>
        <taxon>Gunneridae</taxon>
        <taxon>Pentapetalae</taxon>
        <taxon>rosids</taxon>
        <taxon>fabids</taxon>
        <taxon>Fabales</taxon>
        <taxon>Fabaceae</taxon>
        <taxon>Papilionoideae</taxon>
        <taxon>50 kb inversion clade</taxon>
        <taxon>NPAAA clade</taxon>
        <taxon>Hologalegina</taxon>
        <taxon>IRL clade</taxon>
        <taxon>Trifolieae</taxon>
        <taxon>Trifolium</taxon>
    </lineage>
</organism>
<evidence type="ECO:0000313" key="2">
    <source>
        <dbReference type="Proteomes" id="UP000236291"/>
    </source>
</evidence>